<evidence type="ECO:0000313" key="3">
    <source>
        <dbReference type="Proteomes" id="UP000281128"/>
    </source>
</evidence>
<name>A0A3A8B8K4_9RHOB</name>
<reference evidence="2 3" key="1">
    <citation type="submission" date="2018-09" db="EMBL/GenBank/DDBJ databases">
        <title>Roseovarius spongiae sp. nov., isolated from a marine sponge.</title>
        <authorList>
            <person name="Zhuang L."/>
            <person name="Luo L."/>
        </authorList>
    </citation>
    <scope>NUCLEOTIDE SEQUENCE [LARGE SCALE GENOMIC DNA]</scope>
    <source>
        <strain evidence="2 3">HN-E21</strain>
    </source>
</reference>
<dbReference type="OrthoDB" id="7873527at2"/>
<proteinExistence type="predicted"/>
<protein>
    <recommendedName>
        <fullName evidence="1">Hedgehog/Intein (Hint) domain-containing protein</fullName>
    </recommendedName>
</protein>
<dbReference type="EMBL" id="RAPE01000003">
    <property type="protein sequence ID" value="RKF13968.1"/>
    <property type="molecule type" value="Genomic_DNA"/>
</dbReference>
<organism evidence="2 3">
    <name type="scientific">Roseovarius spongiae</name>
    <dbReference type="NCBI Taxonomy" id="2320272"/>
    <lineage>
        <taxon>Bacteria</taxon>
        <taxon>Pseudomonadati</taxon>
        <taxon>Pseudomonadota</taxon>
        <taxon>Alphaproteobacteria</taxon>
        <taxon>Rhodobacterales</taxon>
        <taxon>Roseobacteraceae</taxon>
        <taxon>Roseovarius</taxon>
    </lineage>
</organism>
<keyword evidence="3" id="KW-1185">Reference proteome</keyword>
<evidence type="ECO:0000313" key="2">
    <source>
        <dbReference type="EMBL" id="RKF13968.1"/>
    </source>
</evidence>
<feature type="domain" description="Hedgehog/Intein (Hint)" evidence="1">
    <location>
        <begin position="26"/>
        <end position="151"/>
    </location>
</feature>
<dbReference type="InterPro" id="IPR028992">
    <property type="entry name" value="Hedgehog/Intein_dom"/>
</dbReference>
<gene>
    <name evidence="2" type="ORF">D6850_12335</name>
</gene>
<dbReference type="Pfam" id="PF13403">
    <property type="entry name" value="Hint_2"/>
    <property type="match status" value="1"/>
</dbReference>
<dbReference type="AlphaFoldDB" id="A0A3A8B8K4"/>
<dbReference type="Proteomes" id="UP000281128">
    <property type="component" value="Unassembled WGS sequence"/>
</dbReference>
<comment type="caution">
    <text evidence="2">The sequence shown here is derived from an EMBL/GenBank/DDBJ whole genome shotgun (WGS) entry which is preliminary data.</text>
</comment>
<dbReference type="InterPro" id="IPR036844">
    <property type="entry name" value="Hint_dom_sf"/>
</dbReference>
<sequence length="165" mass="17502">MKPKTVGRGSGHLPAQAHISCAGIGPGSIILTQCGETPIERIAAGDRVITRHSGLATVVRVEKRRVTTHAVRILAGSLGDTRPDRDVVLPADQQVLVRDWRARALFGKAQALASARALIDGEFITAEGVRTLTLYALCFEQLEVIYVDGLELAADPAAVARSDAA</sequence>
<dbReference type="SUPFAM" id="SSF51294">
    <property type="entry name" value="Hedgehog/intein (Hint) domain"/>
    <property type="match status" value="1"/>
</dbReference>
<accession>A0A3A8B8K4</accession>
<evidence type="ECO:0000259" key="1">
    <source>
        <dbReference type="Pfam" id="PF13403"/>
    </source>
</evidence>
<dbReference type="RefSeq" id="WP_121167353.1">
    <property type="nucleotide sequence ID" value="NZ_RAPE01000003.1"/>
</dbReference>